<evidence type="ECO:0000313" key="5">
    <source>
        <dbReference type="EMBL" id="SMO37080.1"/>
    </source>
</evidence>
<dbReference type="GO" id="GO:0006355">
    <property type="term" value="P:regulation of DNA-templated transcription"/>
    <property type="evidence" value="ECO:0007669"/>
    <property type="project" value="InterPro"/>
</dbReference>
<keyword evidence="1" id="KW-0805">Transcription regulation</keyword>
<dbReference type="PRINTS" id="PR00038">
    <property type="entry name" value="HTHLUXR"/>
</dbReference>
<reference evidence="5 6" key="1">
    <citation type="submission" date="2017-05" db="EMBL/GenBank/DDBJ databases">
        <authorList>
            <person name="Varghese N."/>
            <person name="Submissions S."/>
        </authorList>
    </citation>
    <scope>NUCLEOTIDE SEQUENCE [LARGE SCALE GENOMIC DNA]</scope>
    <source>
        <strain evidence="5 6">DSM 21194</strain>
    </source>
</reference>
<proteinExistence type="predicted"/>
<dbReference type="InterPro" id="IPR011990">
    <property type="entry name" value="TPR-like_helical_dom_sf"/>
</dbReference>
<feature type="domain" description="HTH luxR-type" evidence="4">
    <location>
        <begin position="478"/>
        <end position="543"/>
    </location>
</feature>
<accession>A0A521AR09</accession>
<evidence type="ECO:0000256" key="3">
    <source>
        <dbReference type="ARBA" id="ARBA00023163"/>
    </source>
</evidence>
<dbReference type="EMBL" id="FXTH01000001">
    <property type="protein sequence ID" value="SMO37080.1"/>
    <property type="molecule type" value="Genomic_DNA"/>
</dbReference>
<dbReference type="AlphaFoldDB" id="A0A521AR09"/>
<dbReference type="Gene3D" id="1.25.40.10">
    <property type="entry name" value="Tetratricopeptide repeat domain"/>
    <property type="match status" value="1"/>
</dbReference>
<dbReference type="PROSITE" id="PS50043">
    <property type="entry name" value="HTH_LUXR_2"/>
    <property type="match status" value="1"/>
</dbReference>
<dbReference type="PROSITE" id="PS00622">
    <property type="entry name" value="HTH_LUXR_1"/>
    <property type="match status" value="1"/>
</dbReference>
<dbReference type="PANTHER" id="PTHR44688:SF16">
    <property type="entry name" value="DNA-BINDING TRANSCRIPTIONAL ACTIVATOR DEVR_DOSR"/>
    <property type="match status" value="1"/>
</dbReference>
<dbReference type="InterPro" id="IPR036388">
    <property type="entry name" value="WH-like_DNA-bd_sf"/>
</dbReference>
<protein>
    <submittedName>
        <fullName evidence="5">Transcriptional regulator, LuxR family</fullName>
    </submittedName>
</protein>
<evidence type="ECO:0000256" key="2">
    <source>
        <dbReference type="ARBA" id="ARBA00023125"/>
    </source>
</evidence>
<dbReference type="InterPro" id="IPR000792">
    <property type="entry name" value="Tscrpt_reg_LuxR_C"/>
</dbReference>
<keyword evidence="6" id="KW-1185">Reference proteome</keyword>
<evidence type="ECO:0000256" key="1">
    <source>
        <dbReference type="ARBA" id="ARBA00023015"/>
    </source>
</evidence>
<dbReference type="GO" id="GO:0003677">
    <property type="term" value="F:DNA binding"/>
    <property type="evidence" value="ECO:0007669"/>
    <property type="project" value="UniProtKB-KW"/>
</dbReference>
<dbReference type="Pfam" id="PF00196">
    <property type="entry name" value="GerE"/>
    <property type="match status" value="1"/>
</dbReference>
<dbReference type="Proteomes" id="UP000317593">
    <property type="component" value="Unassembled WGS sequence"/>
</dbReference>
<dbReference type="PANTHER" id="PTHR44688">
    <property type="entry name" value="DNA-BINDING TRANSCRIPTIONAL ACTIVATOR DEVR_DOSR"/>
    <property type="match status" value="1"/>
</dbReference>
<evidence type="ECO:0000313" key="6">
    <source>
        <dbReference type="Proteomes" id="UP000317593"/>
    </source>
</evidence>
<sequence length="545" mass="61029">MNTANILEQGRQAFRHQSWGEAYTRLSSAKREIQLEAKDLELLARAAYLTGRIPECIDIWTGAHHRFIKQGDTRRAAACAFWVGMVLFNQGERAQGGGWMARARRLIAEKYEQDCAEAGFLMIPEALHHLRKGQAESAHKLFSRAADIGKNCDNRDLLILGRLGRGQALIQQNEIARGTTLFDEIMVGVVSDEVSPMVAGIVYCAVIESCQKIYDLPRAHEWTKALGRWCDSQPDLIPYRGECLVRRAEIMQLHGEWREAMRETEQACDLFQTYGSPASGEAFYRQAELFRLQGNFNKAEDKYREASKWGRKPQPGLALLRLGQGEIGRAQKAIRRVEEEKQDWIDRSAILPAYVRIMIAADEIRMAQTAARELSEIASKLHAPFLEAVADRALGSVLLADNKPSDALHKLHHAGSVLKEMEALYESAQTRLLIGLACRKLGDMDTAEIELDAARWMFQQLGATPDASRIDALLAESSPGKRHGLTPRELEVLRYVATGKTNKTIAGDLFISERTVDRHVSNILAKLNLPSRAAATAYAYEHDLI</sequence>
<dbReference type="RefSeq" id="WP_142712746.1">
    <property type="nucleotide sequence ID" value="NZ_FXTH01000001.1"/>
</dbReference>
<dbReference type="InterPro" id="IPR016032">
    <property type="entry name" value="Sig_transdc_resp-reg_C-effctor"/>
</dbReference>
<dbReference type="OrthoDB" id="9797341at2"/>
<dbReference type="SMART" id="SM00421">
    <property type="entry name" value="HTH_LUXR"/>
    <property type="match status" value="1"/>
</dbReference>
<gene>
    <name evidence="5" type="ORF">SAMN06265218_101286</name>
</gene>
<evidence type="ECO:0000259" key="4">
    <source>
        <dbReference type="PROSITE" id="PS50043"/>
    </source>
</evidence>
<name>A0A521AR09_9BACT</name>
<dbReference type="SUPFAM" id="SSF46894">
    <property type="entry name" value="C-terminal effector domain of the bipartite response regulators"/>
    <property type="match status" value="1"/>
</dbReference>
<keyword evidence="3" id="KW-0804">Transcription</keyword>
<dbReference type="CDD" id="cd06170">
    <property type="entry name" value="LuxR_C_like"/>
    <property type="match status" value="1"/>
</dbReference>
<organism evidence="5 6">
    <name type="scientific">Fodinibius sediminis</name>
    <dbReference type="NCBI Taxonomy" id="1214077"/>
    <lineage>
        <taxon>Bacteria</taxon>
        <taxon>Pseudomonadati</taxon>
        <taxon>Balneolota</taxon>
        <taxon>Balneolia</taxon>
        <taxon>Balneolales</taxon>
        <taxon>Balneolaceae</taxon>
        <taxon>Fodinibius</taxon>
    </lineage>
</organism>
<dbReference type="Gene3D" id="1.10.10.10">
    <property type="entry name" value="Winged helix-like DNA-binding domain superfamily/Winged helix DNA-binding domain"/>
    <property type="match status" value="1"/>
</dbReference>
<dbReference type="SUPFAM" id="SSF48452">
    <property type="entry name" value="TPR-like"/>
    <property type="match status" value="2"/>
</dbReference>
<keyword evidence="2" id="KW-0238">DNA-binding</keyword>